<comment type="caution">
    <text evidence="2">The sequence shown here is derived from an EMBL/GenBank/DDBJ whole genome shotgun (WGS) entry which is preliminary data.</text>
</comment>
<evidence type="ECO:0000259" key="1">
    <source>
        <dbReference type="Pfam" id="PF25794"/>
    </source>
</evidence>
<evidence type="ECO:0000313" key="2">
    <source>
        <dbReference type="EMBL" id="CAL4088535.1"/>
    </source>
</evidence>
<reference evidence="2 3" key="1">
    <citation type="submission" date="2024-05" db="EMBL/GenBank/DDBJ databases">
        <authorList>
            <person name="Wallberg A."/>
        </authorList>
    </citation>
    <scope>NUCLEOTIDE SEQUENCE [LARGE SCALE GENOMIC DNA]</scope>
</reference>
<dbReference type="PANTHER" id="PTHR15600:SF42">
    <property type="entry name" value="SACSIN"/>
    <property type="match status" value="1"/>
</dbReference>
<dbReference type="Pfam" id="PF25794">
    <property type="entry name" value="SACS"/>
    <property type="match status" value="1"/>
</dbReference>
<dbReference type="InterPro" id="IPR058210">
    <property type="entry name" value="SACS/Nov_dom"/>
</dbReference>
<dbReference type="InterPro" id="IPR036890">
    <property type="entry name" value="HATPase_C_sf"/>
</dbReference>
<dbReference type="InterPro" id="IPR036869">
    <property type="entry name" value="J_dom_sf"/>
</dbReference>
<gene>
    <name evidence="2" type="ORF">MNOR_LOCUS13579</name>
</gene>
<dbReference type="NCBIfam" id="NF047352">
    <property type="entry name" value="P_loop_sacsin"/>
    <property type="match status" value="1"/>
</dbReference>
<name>A0AAV2QNX9_MEGNR</name>
<dbReference type="PANTHER" id="PTHR15600">
    <property type="entry name" value="SACSIN"/>
    <property type="match status" value="1"/>
</dbReference>
<dbReference type="Proteomes" id="UP001497623">
    <property type="component" value="Unassembled WGS sequence"/>
</dbReference>
<feature type="domain" description="Sacsin/Nov" evidence="1">
    <location>
        <begin position="508"/>
        <end position="742"/>
    </location>
</feature>
<dbReference type="Gene3D" id="1.20.120.330">
    <property type="entry name" value="Nucleotidyltransferases domain 2"/>
    <property type="match status" value="1"/>
</dbReference>
<keyword evidence="3" id="KW-1185">Reference proteome</keyword>
<dbReference type="InterPro" id="IPR052972">
    <property type="entry name" value="Sacsin_chaperone_reg"/>
</dbReference>
<evidence type="ECO:0000313" key="3">
    <source>
        <dbReference type="Proteomes" id="UP001497623"/>
    </source>
</evidence>
<feature type="non-terminal residue" evidence="2">
    <location>
        <position position="2512"/>
    </location>
</feature>
<accession>A0AAV2QNX9</accession>
<dbReference type="SUPFAM" id="SSF46565">
    <property type="entry name" value="Chaperone J-domain"/>
    <property type="match status" value="1"/>
</dbReference>
<dbReference type="Gene3D" id="3.30.565.10">
    <property type="entry name" value="Histidine kinase-like ATPase, C-terminal domain"/>
    <property type="match status" value="1"/>
</dbReference>
<dbReference type="Gene3D" id="1.10.287.110">
    <property type="entry name" value="DnaJ domain"/>
    <property type="match status" value="1"/>
</dbReference>
<dbReference type="GO" id="GO:0030544">
    <property type="term" value="F:Hsp70 protein binding"/>
    <property type="evidence" value="ECO:0007669"/>
    <property type="project" value="TreeGrafter"/>
</dbReference>
<proteinExistence type="predicted"/>
<dbReference type="SUPFAM" id="SSF55874">
    <property type="entry name" value="ATPase domain of HSP90 chaperone/DNA topoisomerase II/histidine kinase"/>
    <property type="match status" value="1"/>
</dbReference>
<sequence>MVELPKMYAEELGSEVLDNVINTEEFYLDYFIPNINENYIHEDERDDLVFFALETGSEAILSELSEIECISTQPFRKLQKPRSLVDPDSRVAALYSVCDERFPINKYFKSSHVKDVLKRLGMMHVIVPGEILIERADTIQSILCAQCAIERCKSLLSYIHVNKLFHENDLSRLKNIFFLPIESKPTEWECSWAGDDIAGTVSKPCNNHVDSAWKEIKFGQPSSLFTSNLKNLVGSSELVLDNVIQSLPILDSLGVKQSSKTVAYKLVIKQLHYVSTEANGFNSKWLTNICKEIYDFLNTNLQRHNPNFQILMKSKEDYDKFCKDIKILQNERILLTKVGFYSAKVFTSNHNIDCSPDLFCTHNEIIRFFPNLITALDIKGFFGPKAIIDVLKLKSQNLQQINLTEDDITQYSKILNILSQELTEAKKSETDIIKTLDLESICLPDKDGKLHPAGELCTDDGSNTKTKRFSFVHPNLSISYELTEALGIKTVTRKLLQESSDRIPFGQSEKLTTRLRNILEDYPCDEGIMKELLQNADDAGATEIAFIMDMRNLPVDSLFDEGYAPLQGPALCIFNDSCFSEEDLKGITNLGNSTKKSDPESTGQYGIGFNSVYHLTDAPSFLTRGDSVPYGEVLCMFDPLCKYDPECNSQNPGVQYRDLKKLREIHADSFTGYLEDSIMKGNGTLFRFPIRTDENSDISKRVFKMTEIENIIKSFKRHMNESLLFLKNVRKISVQKILKNGKRVIEYKVESSLDNTGESSLNNMKEYIKNQILHSKAEEPIPLCNIKQLTVAYQMDIEDSEANSFKWHVVQQLGSSDPDKVPKLVLGAFCNGELRLLPHAGVALLLEKKSHSNVSHVVSCYLPLPTKSGLSFSIHGHFALNSSRRDLWTGEDSIKGIWNTWLIQQVLAPSTASAIEYFRVNKLPHDKTLITLDDYKKLMEPYYNLFPLKSNAMSGYWTNFVKDLYQYIKMESLSFFDIFVLEKGETVKRKTRKQPVAANLQRYLYSDLETLHGESESEIIKGTLYWHSLNGDKFPVYFNERDENQHSLENTLKKLGMKIGSCSMLFKLSNSEMNPDLLTPDTVFNFLRSWQNENSDGCKIHVNTKVEDSPLLSIANVNEMIEFLSNSQDFFEKIDNLPLLVTEDNIIRQFSGESPVFLSEFYDILPNSSMEFINRNLIYTFQKTFSSYEKIQLNMNRSSQNISNSVKAFRIPDFAQRIHKELSIELSTEDNIKFKLPKNIKDRWLNHVWKFIESDMPKKSESNILAYSFNDIDWKKGKSYLLEHLGKWALYPILHQKEKYIIPVMHANKVLNCKIEREFSPFRKLPVPTPDFSIEQVGCTELATSLADPDSVNSVLNIFELYHNEICNILQIDFQSKKGVLKNKINKEDALTFLKYFGKNTVYSLNRVQLLHLPFYVDVSNCFTCVDDRKAIVVPCNSDIVTFGVRDMSESLHYAILIHGKKDLEQLYKYLNFSFLDHDLDFYSSFILPNFTYLPEKFHNKHLEYLNRYLKYSDVNDIKKDSKESKVVSQLQITNVIKYENEFHKAGDFYAPFNEIFEVMQMSFLPQEWCKVEWKNFLILAGIIHEIKPNLFLEIAMQISLEMDDKQKLEDIEKKSELLMKHLFRNLTEFESYFSELKDIKFIIPETRKDLDKILPHYRTTSALISFSGSLPKMFEEIAWTATSILPNYADINNCLLVPPKKKKEYCQSLGILGKPLPVTVQSHINNISYLANDLTIDNFKRNKIEKIMDKIYHILNNCEDVIQNLLQEAVPVVYIPNHKTCVTPTNVFITLDEEIIPYIYRFPLRYGNHLILFKEKFSVKQKASCDNYANVLNRIYDITQNGKLNPEEQRAVVLAMKGLVKDENVIDKMSVTELYLPSRDGILVNSSFLYVADNPDLEKCIQSSLELPTFLGFVKMRIHMDDARFVRLLPECMKPKFLTDVLVEVLDNESLVEISEPLLEEIRNFLCTPEFIQSVLRITNHGKGKGLCKEDIEIILKMHEVVEVKQVESVVTSLFFNEEKKGSRKRPFFIQTSNKNEIHHKSLYLEQNCSEANAKDGLTKTYISLLNISDQELVLILSRIFDYMKNPSELDNYLNSKDLKAFGDENIEYFMPKVGSYLDPEMIDLLDNGFYSFHANEIVAMEKYLQDEYDKIKEDDIFIIVQIKRLVKENNEIMQSEYEVDIGEGDNIVAKASQLFKFVRNKNNFNESFGIRETSNIETESNDFQSEASNESRFNCVVVCFSGTSGSQPDPEESLSEQEIMKNIRKQLIDIWKIIDLAERRRLVRRLQLKWHPDKNSPNKSELFTRCFQYIQSLIARLERGDTIPEEEDYNSVPRESPSDQWSNFWRRSHYSSRGDGNYRHNYNRSNRQQRRKMADRLEAQLWMKQAEHDIQASQEEFNQSGSPCWISYKCYEATKNSLIAALYLEDREQAKLYRNRDDLTTIASGLQQNAQSNTLLMNAVREMEERIHLCGNLRHPTHTQLPCDVYQVADASFMISKAEIVVGEVKLRFH</sequence>
<dbReference type="EMBL" id="CAXKWB010007821">
    <property type="protein sequence ID" value="CAL4088535.1"/>
    <property type="molecule type" value="Genomic_DNA"/>
</dbReference>
<protein>
    <recommendedName>
        <fullName evidence="1">Sacsin/Nov domain-containing protein</fullName>
    </recommendedName>
</protein>
<organism evidence="2 3">
    <name type="scientific">Meganyctiphanes norvegica</name>
    <name type="common">Northern krill</name>
    <name type="synonym">Thysanopoda norvegica</name>
    <dbReference type="NCBI Taxonomy" id="48144"/>
    <lineage>
        <taxon>Eukaryota</taxon>
        <taxon>Metazoa</taxon>
        <taxon>Ecdysozoa</taxon>
        <taxon>Arthropoda</taxon>
        <taxon>Crustacea</taxon>
        <taxon>Multicrustacea</taxon>
        <taxon>Malacostraca</taxon>
        <taxon>Eumalacostraca</taxon>
        <taxon>Eucarida</taxon>
        <taxon>Euphausiacea</taxon>
        <taxon>Euphausiidae</taxon>
        <taxon>Meganyctiphanes</taxon>
    </lineage>
</organism>